<evidence type="ECO:0000313" key="2">
    <source>
        <dbReference type="EMBL" id="KAH9376205.1"/>
    </source>
</evidence>
<gene>
    <name evidence="2" type="ORF">HPB48_009785</name>
</gene>
<accession>A0A9J6GKU6</accession>
<organism evidence="2 3">
    <name type="scientific">Haemaphysalis longicornis</name>
    <name type="common">Bush tick</name>
    <dbReference type="NCBI Taxonomy" id="44386"/>
    <lineage>
        <taxon>Eukaryota</taxon>
        <taxon>Metazoa</taxon>
        <taxon>Ecdysozoa</taxon>
        <taxon>Arthropoda</taxon>
        <taxon>Chelicerata</taxon>
        <taxon>Arachnida</taxon>
        <taxon>Acari</taxon>
        <taxon>Parasitiformes</taxon>
        <taxon>Ixodida</taxon>
        <taxon>Ixodoidea</taxon>
        <taxon>Ixodidae</taxon>
        <taxon>Haemaphysalinae</taxon>
        <taxon>Haemaphysalis</taxon>
    </lineage>
</organism>
<dbReference type="AlphaFoldDB" id="A0A9J6GKU6"/>
<dbReference type="VEuPathDB" id="VectorBase:HLOH_058121"/>
<evidence type="ECO:0000256" key="1">
    <source>
        <dbReference type="SAM" id="MobiDB-lite"/>
    </source>
</evidence>
<sequence>MKTTALISSENPPKVVSQATQQLTAEENVMFKSEDSMKRTIRQQRCIPHPPTPSSLRDLQTDLHGP</sequence>
<evidence type="ECO:0000313" key="3">
    <source>
        <dbReference type="Proteomes" id="UP000821853"/>
    </source>
</evidence>
<name>A0A9J6GKU6_HAELO</name>
<dbReference type="Proteomes" id="UP000821853">
    <property type="component" value="Chromosome 5"/>
</dbReference>
<feature type="region of interest" description="Disordered" evidence="1">
    <location>
        <begin position="44"/>
        <end position="66"/>
    </location>
</feature>
<dbReference type="OrthoDB" id="8192063at2759"/>
<protein>
    <submittedName>
        <fullName evidence="2">Uncharacterized protein</fullName>
    </submittedName>
</protein>
<keyword evidence="3" id="KW-1185">Reference proteome</keyword>
<reference evidence="2 3" key="1">
    <citation type="journal article" date="2020" name="Cell">
        <title>Large-Scale Comparative Analyses of Tick Genomes Elucidate Their Genetic Diversity and Vector Capacities.</title>
        <authorList>
            <consortium name="Tick Genome and Microbiome Consortium (TIGMIC)"/>
            <person name="Jia N."/>
            <person name="Wang J."/>
            <person name="Shi W."/>
            <person name="Du L."/>
            <person name="Sun Y."/>
            <person name="Zhan W."/>
            <person name="Jiang J.F."/>
            <person name="Wang Q."/>
            <person name="Zhang B."/>
            <person name="Ji P."/>
            <person name="Bell-Sakyi L."/>
            <person name="Cui X.M."/>
            <person name="Yuan T.T."/>
            <person name="Jiang B.G."/>
            <person name="Yang W.F."/>
            <person name="Lam T.T."/>
            <person name="Chang Q.C."/>
            <person name="Ding S.J."/>
            <person name="Wang X.J."/>
            <person name="Zhu J.G."/>
            <person name="Ruan X.D."/>
            <person name="Zhao L."/>
            <person name="Wei J.T."/>
            <person name="Ye R.Z."/>
            <person name="Que T.C."/>
            <person name="Du C.H."/>
            <person name="Zhou Y.H."/>
            <person name="Cheng J.X."/>
            <person name="Dai P.F."/>
            <person name="Guo W.B."/>
            <person name="Han X.H."/>
            <person name="Huang E.J."/>
            <person name="Li L.F."/>
            <person name="Wei W."/>
            <person name="Gao Y.C."/>
            <person name="Liu J.Z."/>
            <person name="Shao H.Z."/>
            <person name="Wang X."/>
            <person name="Wang C.C."/>
            <person name="Yang T.C."/>
            <person name="Huo Q.B."/>
            <person name="Li W."/>
            <person name="Chen H.Y."/>
            <person name="Chen S.E."/>
            <person name="Zhou L.G."/>
            <person name="Ni X.B."/>
            <person name="Tian J.H."/>
            <person name="Sheng Y."/>
            <person name="Liu T."/>
            <person name="Pan Y.S."/>
            <person name="Xia L.Y."/>
            <person name="Li J."/>
            <person name="Zhao F."/>
            <person name="Cao W.C."/>
        </authorList>
    </citation>
    <scope>NUCLEOTIDE SEQUENCE [LARGE SCALE GENOMIC DNA]</scope>
    <source>
        <strain evidence="2">HaeL-2018</strain>
    </source>
</reference>
<dbReference type="EMBL" id="JABSTR010000007">
    <property type="protein sequence ID" value="KAH9376205.1"/>
    <property type="molecule type" value="Genomic_DNA"/>
</dbReference>
<proteinExistence type="predicted"/>
<comment type="caution">
    <text evidence="2">The sequence shown here is derived from an EMBL/GenBank/DDBJ whole genome shotgun (WGS) entry which is preliminary data.</text>
</comment>